<dbReference type="SMART" id="SM00692">
    <property type="entry name" value="DM3"/>
    <property type="match status" value="1"/>
</dbReference>
<dbReference type="InterPro" id="IPR038441">
    <property type="entry name" value="THAP_Znf_sf"/>
</dbReference>
<name>A0A9P0IAY8_SPOLI</name>
<evidence type="ECO:0000256" key="3">
    <source>
        <dbReference type="ARBA" id="ARBA00022833"/>
    </source>
</evidence>
<evidence type="ECO:0000313" key="7">
    <source>
        <dbReference type="EMBL" id="CAH1643378.1"/>
    </source>
</evidence>
<dbReference type="Proteomes" id="UP001153321">
    <property type="component" value="Chromosome 3"/>
</dbReference>
<dbReference type="SUPFAM" id="SSF57716">
    <property type="entry name" value="Glucocorticoid receptor-like (DNA-binding domain)"/>
    <property type="match status" value="1"/>
</dbReference>
<dbReference type="AlphaFoldDB" id="A0A9P0IAY8"/>
<evidence type="ECO:0000256" key="5">
    <source>
        <dbReference type="PROSITE-ProRule" id="PRU00309"/>
    </source>
</evidence>
<keyword evidence="1" id="KW-0479">Metal-binding</keyword>
<dbReference type="InterPro" id="IPR006612">
    <property type="entry name" value="THAP_Znf"/>
</dbReference>
<reference evidence="7" key="1">
    <citation type="submission" date="2022-02" db="EMBL/GenBank/DDBJ databases">
        <authorList>
            <person name="King R."/>
        </authorList>
    </citation>
    <scope>NUCLEOTIDE SEQUENCE</scope>
</reference>
<keyword evidence="3" id="KW-0862">Zinc</keyword>
<dbReference type="PANTHER" id="PTHR46600">
    <property type="entry name" value="THAP DOMAIN-CONTAINING"/>
    <property type="match status" value="1"/>
</dbReference>
<evidence type="ECO:0000313" key="8">
    <source>
        <dbReference type="Proteomes" id="UP001153321"/>
    </source>
</evidence>
<accession>A0A9P0IAY8</accession>
<evidence type="ECO:0000256" key="4">
    <source>
        <dbReference type="ARBA" id="ARBA00023125"/>
    </source>
</evidence>
<dbReference type="PANTHER" id="PTHR46600:SF11">
    <property type="entry name" value="THAP DOMAIN-CONTAINING PROTEIN 10"/>
    <property type="match status" value="1"/>
</dbReference>
<dbReference type="EMBL" id="LR824534">
    <property type="protein sequence ID" value="CAH1643378.1"/>
    <property type="molecule type" value="Genomic_DNA"/>
</dbReference>
<keyword evidence="4 5" id="KW-0238">DNA-binding</keyword>
<dbReference type="PROSITE" id="PS50950">
    <property type="entry name" value="ZF_THAP"/>
    <property type="match status" value="1"/>
</dbReference>
<organism evidence="7 8">
    <name type="scientific">Spodoptera littoralis</name>
    <name type="common">Egyptian cotton leafworm</name>
    <dbReference type="NCBI Taxonomy" id="7109"/>
    <lineage>
        <taxon>Eukaryota</taxon>
        <taxon>Metazoa</taxon>
        <taxon>Ecdysozoa</taxon>
        <taxon>Arthropoda</taxon>
        <taxon>Hexapoda</taxon>
        <taxon>Insecta</taxon>
        <taxon>Pterygota</taxon>
        <taxon>Neoptera</taxon>
        <taxon>Endopterygota</taxon>
        <taxon>Lepidoptera</taxon>
        <taxon>Glossata</taxon>
        <taxon>Ditrysia</taxon>
        <taxon>Noctuoidea</taxon>
        <taxon>Noctuidae</taxon>
        <taxon>Amphipyrinae</taxon>
        <taxon>Spodoptera</taxon>
    </lineage>
</organism>
<dbReference type="Gene3D" id="6.20.210.20">
    <property type="entry name" value="THAP domain"/>
    <property type="match status" value="1"/>
</dbReference>
<dbReference type="GO" id="GO:0008270">
    <property type="term" value="F:zinc ion binding"/>
    <property type="evidence" value="ECO:0007669"/>
    <property type="project" value="UniProtKB-KW"/>
</dbReference>
<evidence type="ECO:0000259" key="6">
    <source>
        <dbReference type="PROSITE" id="PS50950"/>
    </source>
</evidence>
<evidence type="ECO:0000256" key="1">
    <source>
        <dbReference type="ARBA" id="ARBA00022723"/>
    </source>
</evidence>
<keyword evidence="2 5" id="KW-0863">Zinc-finger</keyword>
<proteinExistence type="predicted"/>
<dbReference type="Pfam" id="PF05485">
    <property type="entry name" value="THAP"/>
    <property type="match status" value="1"/>
</dbReference>
<dbReference type="GO" id="GO:0043565">
    <property type="term" value="F:sequence-specific DNA binding"/>
    <property type="evidence" value="ECO:0007669"/>
    <property type="project" value="InterPro"/>
</dbReference>
<keyword evidence="8" id="KW-1185">Reference proteome</keyword>
<sequence>MSTCAIKQCGARKNPNQPHLTMHRFPKNEVLRQKWLEVIGTENIKPGLKAPRICSLHFAVSSFNRTLDVIRLRDDAVPSIHLVVSEIINIILFLISRSACRFVQYFTIIVYQI</sequence>
<dbReference type="InterPro" id="IPR026516">
    <property type="entry name" value="THAP1/10"/>
</dbReference>
<evidence type="ECO:0000256" key="2">
    <source>
        <dbReference type="ARBA" id="ARBA00022771"/>
    </source>
</evidence>
<protein>
    <recommendedName>
        <fullName evidence="6">THAP-type domain-containing protein</fullName>
    </recommendedName>
</protein>
<gene>
    <name evidence="7" type="ORF">SPLIT_LOCUS8733</name>
</gene>
<dbReference type="SMART" id="SM00980">
    <property type="entry name" value="THAP"/>
    <property type="match status" value="1"/>
</dbReference>
<feature type="domain" description="THAP-type" evidence="6">
    <location>
        <begin position="1"/>
        <end position="81"/>
    </location>
</feature>